<protein>
    <submittedName>
        <fullName evidence="3">Uncharacterized protein</fullName>
    </submittedName>
</protein>
<sequence>MAGALIRALWKPLVGLLLSAAIYWRGRRDAAQRADLKADRASLDTIRRIQDAQSNASAGGADWRERLRMGDKARK</sequence>
<dbReference type="AlphaFoldDB" id="A0A3P3D605"/>
<accession>A0A3P3D605</accession>
<name>A0A3P3D605_9RHOB</name>
<keyword evidence="2" id="KW-0472">Membrane</keyword>
<gene>
    <name evidence="3" type="ORF">EG244_18935</name>
</gene>
<evidence type="ECO:0000256" key="2">
    <source>
        <dbReference type="SAM" id="Phobius"/>
    </source>
</evidence>
<evidence type="ECO:0000313" key="3">
    <source>
        <dbReference type="EMBL" id="RRH69036.1"/>
    </source>
</evidence>
<dbReference type="EMBL" id="RRAZ01000050">
    <property type="protein sequence ID" value="RRH69036.1"/>
    <property type="molecule type" value="Genomic_DNA"/>
</dbReference>
<feature type="compositionally biased region" description="Basic and acidic residues" evidence="1">
    <location>
        <begin position="62"/>
        <end position="75"/>
    </location>
</feature>
<proteinExistence type="predicted"/>
<reference evidence="3 4" key="1">
    <citation type="submission" date="2018-11" db="EMBL/GenBank/DDBJ databases">
        <title>Gemmobacter sp. nov., YIM 102744-1 draft genome.</title>
        <authorList>
            <person name="Li G."/>
            <person name="Jiang Y."/>
        </authorList>
    </citation>
    <scope>NUCLEOTIDE SEQUENCE [LARGE SCALE GENOMIC DNA]</scope>
    <source>
        <strain evidence="3 4">YIM 102744-1</strain>
    </source>
</reference>
<dbReference type="RefSeq" id="WP_124966727.1">
    <property type="nucleotide sequence ID" value="NZ_RRAZ01000050.1"/>
</dbReference>
<evidence type="ECO:0000313" key="4">
    <source>
        <dbReference type="Proteomes" id="UP000282125"/>
    </source>
</evidence>
<organism evidence="3 4">
    <name type="scientific">Falsigemmobacter faecalis</name>
    <dbReference type="NCBI Taxonomy" id="2488730"/>
    <lineage>
        <taxon>Bacteria</taxon>
        <taxon>Pseudomonadati</taxon>
        <taxon>Pseudomonadota</taxon>
        <taxon>Alphaproteobacteria</taxon>
        <taxon>Rhodobacterales</taxon>
        <taxon>Paracoccaceae</taxon>
        <taxon>Falsigemmobacter</taxon>
    </lineage>
</organism>
<keyword evidence="2" id="KW-0812">Transmembrane</keyword>
<keyword evidence="2" id="KW-1133">Transmembrane helix</keyword>
<evidence type="ECO:0000256" key="1">
    <source>
        <dbReference type="SAM" id="MobiDB-lite"/>
    </source>
</evidence>
<comment type="caution">
    <text evidence="3">The sequence shown here is derived from an EMBL/GenBank/DDBJ whole genome shotgun (WGS) entry which is preliminary data.</text>
</comment>
<feature type="region of interest" description="Disordered" evidence="1">
    <location>
        <begin position="54"/>
        <end position="75"/>
    </location>
</feature>
<dbReference type="Proteomes" id="UP000282125">
    <property type="component" value="Unassembled WGS sequence"/>
</dbReference>
<feature type="transmembrane region" description="Helical" evidence="2">
    <location>
        <begin position="6"/>
        <end position="24"/>
    </location>
</feature>
<keyword evidence="4" id="KW-1185">Reference proteome</keyword>